<gene>
    <name evidence="5" type="ORF">RhiirA1_413441</name>
</gene>
<dbReference type="GO" id="GO:0005576">
    <property type="term" value="C:extracellular region"/>
    <property type="evidence" value="ECO:0007669"/>
    <property type="project" value="UniProtKB-SubCell"/>
</dbReference>
<evidence type="ECO:0000313" key="5">
    <source>
        <dbReference type="EMBL" id="PKC71226.1"/>
    </source>
</evidence>
<evidence type="ECO:0000313" key="6">
    <source>
        <dbReference type="Proteomes" id="UP000232688"/>
    </source>
</evidence>
<feature type="domain" description="Crinkler effector protein N-terminal" evidence="4">
    <location>
        <begin position="12"/>
        <end position="49"/>
    </location>
</feature>
<evidence type="ECO:0000256" key="2">
    <source>
        <dbReference type="ARBA" id="ARBA00004613"/>
    </source>
</evidence>
<keyword evidence="3" id="KW-0964">Secreted</keyword>
<reference evidence="5 6" key="1">
    <citation type="submission" date="2017-10" db="EMBL/GenBank/DDBJ databases">
        <title>Extensive intraspecific genome diversity in a model arbuscular mycorrhizal fungus.</title>
        <authorList>
            <person name="Chen E.C.H."/>
            <person name="Morin E."/>
            <person name="Baudet D."/>
            <person name="Noel J."/>
            <person name="Ndikumana S."/>
            <person name="Charron P."/>
            <person name="St-Onge C."/>
            <person name="Giorgi J."/>
            <person name="Grigoriev I.V."/>
            <person name="Roux C."/>
            <person name="Martin F.M."/>
            <person name="Corradi N."/>
        </authorList>
    </citation>
    <scope>NUCLEOTIDE SEQUENCE [LARGE SCALE GENOMIC DNA]</scope>
    <source>
        <strain evidence="5 6">A1</strain>
    </source>
</reference>
<dbReference type="AlphaFoldDB" id="A0A2N0S6P0"/>
<comment type="subcellular location">
    <subcellularLocation>
        <location evidence="1">Host cell</location>
    </subcellularLocation>
    <subcellularLocation>
        <location evidence="2">Secreted</location>
    </subcellularLocation>
</comment>
<name>A0A2N0S6P0_9GLOM</name>
<dbReference type="GO" id="GO:0043657">
    <property type="term" value="C:host cell"/>
    <property type="evidence" value="ECO:0007669"/>
    <property type="project" value="UniProtKB-SubCell"/>
</dbReference>
<reference evidence="5 6" key="2">
    <citation type="submission" date="2017-10" db="EMBL/GenBank/DDBJ databases">
        <title>Genome analyses suggest a sexual origin of heterokaryosis in a supposedly ancient asexual fungus.</title>
        <authorList>
            <person name="Corradi N."/>
            <person name="Sedzielewska K."/>
            <person name="Noel J."/>
            <person name="Charron P."/>
            <person name="Farinelli L."/>
            <person name="Marton T."/>
            <person name="Kruger M."/>
            <person name="Pelin A."/>
            <person name="Brachmann A."/>
            <person name="Corradi N."/>
        </authorList>
    </citation>
    <scope>NUCLEOTIDE SEQUENCE [LARGE SCALE GENOMIC DNA]</scope>
    <source>
        <strain evidence="5 6">A1</strain>
    </source>
</reference>
<dbReference type="Pfam" id="PF20147">
    <property type="entry name" value="Crinkler"/>
    <property type="match status" value="1"/>
</dbReference>
<dbReference type="VEuPathDB" id="FungiDB:RhiirA1_413441"/>
<dbReference type="Proteomes" id="UP000232688">
    <property type="component" value="Unassembled WGS sequence"/>
</dbReference>
<protein>
    <recommendedName>
        <fullName evidence="4">Crinkler effector protein N-terminal domain-containing protein</fullName>
    </recommendedName>
</protein>
<accession>A0A2N0S6P0</accession>
<evidence type="ECO:0000259" key="4">
    <source>
        <dbReference type="Pfam" id="PF20147"/>
    </source>
</evidence>
<organism evidence="5 6">
    <name type="scientific">Rhizophagus irregularis</name>
    <dbReference type="NCBI Taxonomy" id="588596"/>
    <lineage>
        <taxon>Eukaryota</taxon>
        <taxon>Fungi</taxon>
        <taxon>Fungi incertae sedis</taxon>
        <taxon>Mucoromycota</taxon>
        <taxon>Glomeromycotina</taxon>
        <taxon>Glomeromycetes</taxon>
        <taxon>Glomerales</taxon>
        <taxon>Glomeraceae</taxon>
        <taxon>Rhizophagus</taxon>
    </lineage>
</organism>
<comment type="caution">
    <text evidence="5">The sequence shown here is derived from an EMBL/GenBank/DDBJ whole genome shotgun (WGS) entry which is preliminary data.</text>
</comment>
<dbReference type="EMBL" id="LLXH01000179">
    <property type="protein sequence ID" value="PKC71226.1"/>
    <property type="molecule type" value="Genomic_DNA"/>
</dbReference>
<proteinExistence type="predicted"/>
<sequence length="56" mass="6460">MSSTTCDDTSKIRFTCFVCGETIKDIFHVTIDKKLTVNNLEAEIKTVRQDLQEKKH</sequence>
<dbReference type="InterPro" id="IPR045379">
    <property type="entry name" value="Crinkler_N"/>
</dbReference>
<evidence type="ECO:0000256" key="1">
    <source>
        <dbReference type="ARBA" id="ARBA00004340"/>
    </source>
</evidence>
<evidence type="ECO:0000256" key="3">
    <source>
        <dbReference type="ARBA" id="ARBA00022525"/>
    </source>
</evidence>